<feature type="domain" description="(+)RNA virus helicase C-terminal" evidence="9">
    <location>
        <begin position="777"/>
        <end position="1093"/>
    </location>
</feature>
<dbReference type="Pfam" id="PF01660">
    <property type="entry name" value="Vmethyltransf"/>
    <property type="match status" value="1"/>
</dbReference>
<dbReference type="GO" id="GO:0016556">
    <property type="term" value="P:mRNA modification"/>
    <property type="evidence" value="ECO:0007669"/>
    <property type="project" value="InterPro"/>
</dbReference>
<evidence type="ECO:0000259" key="10">
    <source>
        <dbReference type="PROSITE" id="PS51743"/>
    </source>
</evidence>
<evidence type="ECO:0000256" key="5">
    <source>
        <dbReference type="ARBA" id="ARBA00022741"/>
    </source>
</evidence>
<accession>A0A0F6TMB1</accession>
<evidence type="ECO:0000259" key="9">
    <source>
        <dbReference type="PROSITE" id="PS51657"/>
    </source>
</evidence>
<dbReference type="InterPro" id="IPR002588">
    <property type="entry name" value="Alphavirus-like_MT_dom"/>
</dbReference>
<dbReference type="Pfam" id="PF01443">
    <property type="entry name" value="Viral_helicase1"/>
    <property type="match status" value="1"/>
</dbReference>
<dbReference type="GO" id="GO:0005524">
    <property type="term" value="F:ATP binding"/>
    <property type="evidence" value="ECO:0007669"/>
    <property type="project" value="UniProtKB-KW"/>
</dbReference>
<evidence type="ECO:0000313" key="11">
    <source>
        <dbReference type="EMBL" id="AKE49129.1"/>
    </source>
</evidence>
<evidence type="ECO:0000256" key="6">
    <source>
        <dbReference type="ARBA" id="ARBA00022801"/>
    </source>
</evidence>
<dbReference type="GO" id="GO:0016787">
    <property type="term" value="F:hydrolase activity"/>
    <property type="evidence" value="ECO:0007669"/>
    <property type="project" value="UniProtKB-KW"/>
</dbReference>
<comment type="similarity">
    <text evidence="2">Belongs to the bromoviridae replication protein 1a family.</text>
</comment>
<keyword evidence="7" id="KW-0067">ATP-binding</keyword>
<dbReference type="SUPFAM" id="SSF52540">
    <property type="entry name" value="P-loop containing nucleoside triphosphate hydrolases"/>
    <property type="match status" value="2"/>
</dbReference>
<dbReference type="GO" id="GO:0003723">
    <property type="term" value="F:RNA binding"/>
    <property type="evidence" value="ECO:0007669"/>
    <property type="project" value="InterPro"/>
</dbReference>
<evidence type="ECO:0000256" key="7">
    <source>
        <dbReference type="ARBA" id="ARBA00022840"/>
    </source>
</evidence>
<keyword evidence="8" id="KW-1038">Host endoplasmic reticulum</keyword>
<dbReference type="Gene3D" id="3.40.50.300">
    <property type="entry name" value="P-loop containing nucleotide triphosphate hydrolases"/>
    <property type="match status" value="2"/>
</dbReference>
<evidence type="ECO:0000256" key="2">
    <source>
        <dbReference type="ARBA" id="ARBA00010328"/>
    </source>
</evidence>
<organism evidence="11">
    <name type="scientific">Tobacco streak virus</name>
    <dbReference type="NCBI Taxonomy" id="12317"/>
    <lineage>
        <taxon>Viruses</taxon>
        <taxon>Riboviria</taxon>
        <taxon>Orthornavirae</taxon>
        <taxon>Kitrinoviricota</taxon>
        <taxon>Alsuviricetes</taxon>
        <taxon>Martellivirales</taxon>
        <taxon>Bromoviridae</taxon>
        <taxon>Ilarvirus</taxon>
        <taxon>Ilarvirus TSV</taxon>
    </lineage>
</organism>
<dbReference type="EMBL" id="KP256522">
    <property type="protein sequence ID" value="AKE49129.1"/>
    <property type="molecule type" value="Genomic_RNA"/>
</dbReference>
<dbReference type="PROSITE" id="PS51657">
    <property type="entry name" value="PSRV_HELICASE"/>
    <property type="match status" value="1"/>
</dbReference>
<protein>
    <recommendedName>
        <fullName evidence="3">Replication protein 1a</fullName>
    </recommendedName>
</protein>
<dbReference type="GO" id="GO:0044167">
    <property type="term" value="C:host cell endoplasmic reticulum membrane"/>
    <property type="evidence" value="ECO:0007669"/>
    <property type="project" value="UniProtKB-SubCell"/>
</dbReference>
<evidence type="ECO:0000256" key="8">
    <source>
        <dbReference type="ARBA" id="ARBA00023184"/>
    </source>
</evidence>
<evidence type="ECO:0000256" key="4">
    <source>
        <dbReference type="ARBA" id="ARBA00022679"/>
    </source>
</evidence>
<dbReference type="InterPro" id="IPR027351">
    <property type="entry name" value="(+)RNA_virus_helicase_core_dom"/>
</dbReference>
<feature type="domain" description="Alphavirus-like MT" evidence="10">
    <location>
        <begin position="88"/>
        <end position="279"/>
    </location>
</feature>
<sequence>MDSYHLPTVSDVVIPALNVDSLIRDYVSNVRADDGNNVSRFLGEVALKEIKSQVDTSNGDFQKLNVGFRLTPDEKNALKSNFPGLEIAFKDSCHSSHSFAAAHRVCETLDIYNRFKTKTERIIDLGGNYVTHAKQGRSNVHSCCPILDVRDGARHTDRYISLAASIENRHRELPVDFCCHKFEECDVKAPFAMAVHSISDIPISTVAAHCVRRGVRKLIASVMMDPLMMLYDKGHIPLLNVDWEKEDDIDSGKTLIHFHFVDAPGLSYSHDFNVLSQYMVTNQVIVNNSYSFRVERTSCLSGVYIVEMTLSMTDGMSLAYLKPMRDVSCAWLSSLRKKVFVKLAVPISAEWYTEQFEVRYALMDESIVRYVSEAAFRQFSKTKDPETLVQYIATMLSSSSNHVVINGITMRSGSPINIDEYVPLAVTFYVMAAWRHKMIAPGIDAVKTRTEKNIDRLDDKGLVKEDFNVVNELLEDAGLVGVNLPHLRDVLKSAGLRSFGKKTIEKTRDDVSLIKPRSLLREVLYTVRSVFGLTILDSDYNLVSGIPSHMKATQVWTVFVGNLAFPSCLNVNECVNELLVNHMGIIEEAEKEEKRQQNFKDARDRALMTIAKAIEKDQTVKDGLLPILDLCKIKEELMVASNSLSLTPEAIQQTDSRLASTSGSVVNPYADSIKEAIHYFNEVEVANTRNLRSLGTYLGWSIPKNKQTYDALKGRNESVRVYVPYENKWYPSAPTNQYERAMTVDGYVTLQWNSEAITDKCKHELSKYHVLIVDDSCIFCSGQRMIPALEASLNLVPSFKITIVDGVAGCGKTTHLKKIARVDSNAAGSPDLILTSNRSSSDELKEVIDCHETMKYRIRTVDSYLMLKSWFSAERLLFDECFLTHAGCVYAAATLAQVKEVIAFGDTEQVPFISRLPEFRMEHHKVVGKVDVQTTTYRCPRDATACLKNFFYKNKTVKSASVVERSLELNPIQSVIQIQPEHNVLYMTHTRADKDALMRIPGMPKERIKTTHEAQGETWDNVVMFRLSKTTNLMHSGKGPLGPCHNLVAISRHRKSFRYFTVAPNDNDDQIVKCINYARSLSSGDLDGVRVLN</sequence>
<comment type="subcellular location">
    <subcellularLocation>
        <location evidence="1">Host endoplasmic reticulum membrane</location>
        <topology evidence="1">Peripheral membrane protein</topology>
    </subcellularLocation>
</comment>
<evidence type="ECO:0000256" key="1">
    <source>
        <dbReference type="ARBA" id="ARBA00004291"/>
    </source>
</evidence>
<dbReference type="PROSITE" id="PS51743">
    <property type="entry name" value="ALPHAVIRUS_MT"/>
    <property type="match status" value="1"/>
</dbReference>
<dbReference type="GO" id="GO:0008174">
    <property type="term" value="F:mRNA methyltransferase activity"/>
    <property type="evidence" value="ECO:0007669"/>
    <property type="project" value="UniProtKB-UniRule"/>
</dbReference>
<proteinExistence type="inferred from homology"/>
<dbReference type="InterPro" id="IPR027417">
    <property type="entry name" value="P-loop_NTPase"/>
</dbReference>
<reference evidence="11" key="1">
    <citation type="submission" date="2014-12" db="EMBL/GenBank/DDBJ databases">
        <title>Discovery of a new Tobacco streak virus strain through next generation sequencing of total RNA from soybean plants and development of an End-point PCR and qRT-PCR assay for its detection.</title>
        <authorList>
            <person name="Dutta M."/>
            <person name="Ali A."/>
            <person name="Melcher U.K."/>
        </authorList>
    </citation>
    <scope>NUCLEOTIDE SEQUENCE</scope>
    <source>
        <strain evidence="11">OK</strain>
    </source>
</reference>
<dbReference type="GO" id="GO:0006396">
    <property type="term" value="P:RNA processing"/>
    <property type="evidence" value="ECO:0007669"/>
    <property type="project" value="InterPro"/>
</dbReference>
<keyword evidence="4" id="KW-0808">Transferase</keyword>
<keyword evidence="5" id="KW-0547">Nucleotide-binding</keyword>
<evidence type="ECO:0000256" key="3">
    <source>
        <dbReference type="ARBA" id="ARBA00020856"/>
    </source>
</evidence>
<keyword evidence="6" id="KW-0378">Hydrolase</keyword>
<name>A0A0F6TMB1_9BROM</name>